<feature type="transmembrane region" description="Helical" evidence="7">
    <location>
        <begin position="268"/>
        <end position="289"/>
    </location>
</feature>
<evidence type="ECO:0000259" key="8">
    <source>
        <dbReference type="Pfam" id="PF06398"/>
    </source>
</evidence>
<keyword evidence="2 7" id="KW-0812">Transmembrane</keyword>
<feature type="compositionally biased region" description="Polar residues" evidence="6">
    <location>
        <begin position="510"/>
        <end position="533"/>
    </location>
</feature>
<accession>A0ABR4NNW7</accession>
<evidence type="ECO:0000256" key="6">
    <source>
        <dbReference type="SAM" id="MobiDB-lite"/>
    </source>
</evidence>
<dbReference type="InterPro" id="IPR010482">
    <property type="entry name" value="TECPR1-like_DysF"/>
</dbReference>
<evidence type="ECO:0000313" key="10">
    <source>
        <dbReference type="Proteomes" id="UP001623330"/>
    </source>
</evidence>
<protein>
    <submittedName>
        <fullName evidence="9">Peroxisomal membrane protein PEX29</fullName>
    </submittedName>
</protein>
<feature type="region of interest" description="Disordered" evidence="6">
    <location>
        <begin position="491"/>
        <end position="535"/>
    </location>
</feature>
<keyword evidence="3 7" id="KW-1133">Transmembrane helix</keyword>
<evidence type="ECO:0000256" key="5">
    <source>
        <dbReference type="ARBA" id="ARBA00023140"/>
    </source>
</evidence>
<feature type="region of interest" description="Disordered" evidence="6">
    <location>
        <begin position="24"/>
        <end position="66"/>
    </location>
</feature>
<evidence type="ECO:0000256" key="7">
    <source>
        <dbReference type="SAM" id="Phobius"/>
    </source>
</evidence>
<proteinExistence type="predicted"/>
<keyword evidence="10" id="KW-1185">Reference proteome</keyword>
<dbReference type="PANTHER" id="PTHR28304">
    <property type="entry name" value="PEROXISOMAL MEMBRANE PROTEIN PEX29"/>
    <property type="match status" value="1"/>
</dbReference>
<comment type="subcellular location">
    <subcellularLocation>
        <location evidence="1">Peroxisome membrane</location>
        <topology evidence="1">Multi-pass membrane protein</topology>
    </subcellularLocation>
</comment>
<reference evidence="9 10" key="1">
    <citation type="submission" date="2024-05" db="EMBL/GenBank/DDBJ databases">
        <title>Long read based assembly of the Candida bracarensis genome reveals expanded adhesin content.</title>
        <authorList>
            <person name="Marcet-Houben M."/>
            <person name="Ksiezopolska E."/>
            <person name="Gabaldon T."/>
        </authorList>
    </citation>
    <scope>NUCLEOTIDE SEQUENCE [LARGE SCALE GENOMIC DNA]</scope>
    <source>
        <strain evidence="9 10">CBM6</strain>
    </source>
</reference>
<evidence type="ECO:0000256" key="3">
    <source>
        <dbReference type="ARBA" id="ARBA00022989"/>
    </source>
</evidence>
<evidence type="ECO:0000313" key="9">
    <source>
        <dbReference type="EMBL" id="KAL3229679.1"/>
    </source>
</evidence>
<evidence type="ECO:0000256" key="2">
    <source>
        <dbReference type="ARBA" id="ARBA00022692"/>
    </source>
</evidence>
<feature type="transmembrane region" description="Helical" evidence="7">
    <location>
        <begin position="296"/>
        <end position="313"/>
    </location>
</feature>
<gene>
    <name evidence="9" type="ORF">RNJ44_01815</name>
</gene>
<dbReference type="Pfam" id="PF06398">
    <property type="entry name" value="Pex24p"/>
    <property type="match status" value="1"/>
</dbReference>
<keyword evidence="4 7" id="KW-0472">Membrane</keyword>
<feature type="domain" description="TECPR1-like DysF" evidence="8">
    <location>
        <begin position="117"/>
        <end position="464"/>
    </location>
</feature>
<dbReference type="Proteomes" id="UP001623330">
    <property type="component" value="Unassembled WGS sequence"/>
</dbReference>
<dbReference type="InterPro" id="IPR052816">
    <property type="entry name" value="Peroxisomal_Membrane_PEX28-32"/>
</dbReference>
<feature type="transmembrane region" description="Helical" evidence="7">
    <location>
        <begin position="172"/>
        <end position="191"/>
    </location>
</feature>
<dbReference type="PANTHER" id="PTHR28304:SF2">
    <property type="entry name" value="PEROXISOMAL MEMBRANE PROTEIN PEX29"/>
    <property type="match status" value="1"/>
</dbReference>
<dbReference type="EMBL" id="JBEVYD010000011">
    <property type="protein sequence ID" value="KAL3229679.1"/>
    <property type="molecule type" value="Genomic_DNA"/>
</dbReference>
<evidence type="ECO:0000256" key="4">
    <source>
        <dbReference type="ARBA" id="ARBA00023136"/>
    </source>
</evidence>
<comment type="caution">
    <text evidence="9">The sequence shown here is derived from an EMBL/GenBank/DDBJ whole genome shotgun (WGS) entry which is preliminary data.</text>
</comment>
<organism evidence="9 10">
    <name type="scientific">Nakaseomyces bracarensis</name>
    <dbReference type="NCBI Taxonomy" id="273131"/>
    <lineage>
        <taxon>Eukaryota</taxon>
        <taxon>Fungi</taxon>
        <taxon>Dikarya</taxon>
        <taxon>Ascomycota</taxon>
        <taxon>Saccharomycotina</taxon>
        <taxon>Saccharomycetes</taxon>
        <taxon>Saccharomycetales</taxon>
        <taxon>Saccharomycetaceae</taxon>
        <taxon>Nakaseomyces</taxon>
    </lineage>
</organism>
<keyword evidence="5" id="KW-0576">Peroxisome</keyword>
<evidence type="ECO:0000256" key="1">
    <source>
        <dbReference type="ARBA" id="ARBA00004585"/>
    </source>
</evidence>
<sequence length="546" mass="62684">MSSVADFFWNDSYNKNTASTIETVGSENQASKEKSTPTKKKGNVRNSSSLEKVDSRDSSLNYNPGSGNVFSSSGGLQKAMTDTLVEKIIKMAIPPSSELATNTIKIRMQAGKERPSLSVPITSRNFILMNSRLSVPFLIIDEIIKVLNWVDPAYTITMLLVYTLFILRPLQICTSLPILYLVFGIMVPAYLHTHEPCQNNYLDVNRTPSQGPPLRKADIPKPVPEFSQEFILNMTDLQNHMLLYVQLYDSTVSILQKFAFFVNEQLSAAAFMLLLLLGIFNFLFIDIIVHILPFKIIFIMSGWILMAISHPNLRDRFFSKFNNEETRLRVLKFTTKCEDIINENLNYSEPKEKRVVVVYELQKYKEKHKEWHVIGYANDDYTLFSDFRINENKIETISVPTLDEIKPPVGWEWSDDSNWVLDLDPSEWVEEAFVQFVEIDTETKWVYDLNLDGTKGQYRRRLWTNRCVRKIYNGSEDRNESIKLREVSNPLRNDETNTRSIHGVSKGSMAGNTKTETDTDNSIISERNDNYGTDDSMISDILNTTI</sequence>
<name>A0ABR4NNW7_9SACH</name>